<evidence type="ECO:0000313" key="4">
    <source>
        <dbReference type="Proteomes" id="UP000253769"/>
    </source>
</evidence>
<name>A0A369WJD5_9GAMM</name>
<accession>A0A369WJD5</accession>
<gene>
    <name evidence="3" type="ORF">DV711_11740</name>
</gene>
<feature type="region of interest" description="Disordered" evidence="1">
    <location>
        <begin position="212"/>
        <end position="232"/>
    </location>
</feature>
<evidence type="ECO:0000259" key="2">
    <source>
        <dbReference type="Pfam" id="PF00534"/>
    </source>
</evidence>
<dbReference type="EMBL" id="QQOH01000003">
    <property type="protein sequence ID" value="RDE19555.1"/>
    <property type="molecule type" value="Genomic_DNA"/>
</dbReference>
<dbReference type="GO" id="GO:0016757">
    <property type="term" value="F:glycosyltransferase activity"/>
    <property type="evidence" value="ECO:0007669"/>
    <property type="project" value="InterPro"/>
</dbReference>
<proteinExistence type="predicted"/>
<dbReference type="GO" id="GO:1901135">
    <property type="term" value="P:carbohydrate derivative metabolic process"/>
    <property type="evidence" value="ECO:0007669"/>
    <property type="project" value="UniProtKB-ARBA"/>
</dbReference>
<evidence type="ECO:0000256" key="1">
    <source>
        <dbReference type="SAM" id="MobiDB-lite"/>
    </source>
</evidence>
<dbReference type="Gene3D" id="3.40.50.2000">
    <property type="entry name" value="Glycogen Phosphorylase B"/>
    <property type="match status" value="2"/>
</dbReference>
<sequence length="425" mass="48231">MPLSSQIAVVLKGYPRLSETFIAQELYQLEQRGLKLIIVSLRHPTDKDIHPIHKQIQAPVLYLPEYLHQEPLRVLRGLFSALKRPGFGRALRSWWKDLRREPSRNRIRRFGQALVLSRELPVSVQQLYAHFIHTPASVTRYCAQINALPWSASAHAKDIWTLEEWELREKLAELEWLVTCTRANTEHLQGLSADPTRVELLYHGLDFDRFPAPANNKHHDEEQPRDGSDQPVRLISVGRAVEKKGYDHLLNALAALPPQLNWHFTHIGGGTLLKQLQAQANELGLSDRIDWLGALPQLEVLERYRNADLFVLASQVIGDGDRDGLPNVLMEAQSQRLCCLATNISGIPELIDHQQTGLLVEQRDVEGLSVALEQLIRQPELRDQLAEAGYRRVTDGFSVHRGIDQLMQKFSHLTAEKSTQQDGGA</sequence>
<dbReference type="InterPro" id="IPR001296">
    <property type="entry name" value="Glyco_trans_1"/>
</dbReference>
<comment type="caution">
    <text evidence="3">The sequence shown here is derived from an EMBL/GenBank/DDBJ whole genome shotgun (WGS) entry which is preliminary data.</text>
</comment>
<protein>
    <submittedName>
        <fullName evidence="3">Colanic acid biosynthesis glycosyltransferase WcaL</fullName>
    </submittedName>
</protein>
<dbReference type="AlphaFoldDB" id="A0A369WJD5"/>
<keyword evidence="3" id="KW-0808">Transferase</keyword>
<feature type="compositionally biased region" description="Basic and acidic residues" evidence="1">
    <location>
        <begin position="217"/>
        <end position="228"/>
    </location>
</feature>
<dbReference type="Proteomes" id="UP000253769">
    <property type="component" value="Unassembled WGS sequence"/>
</dbReference>
<dbReference type="CDD" id="cd03801">
    <property type="entry name" value="GT4_PimA-like"/>
    <property type="match status" value="1"/>
</dbReference>
<keyword evidence="4" id="KW-1185">Reference proteome</keyword>
<dbReference type="SUPFAM" id="SSF53756">
    <property type="entry name" value="UDP-Glycosyltransferase/glycogen phosphorylase"/>
    <property type="match status" value="1"/>
</dbReference>
<dbReference type="PANTHER" id="PTHR12526">
    <property type="entry name" value="GLYCOSYLTRANSFERASE"/>
    <property type="match status" value="1"/>
</dbReference>
<evidence type="ECO:0000313" key="3">
    <source>
        <dbReference type="EMBL" id="RDE19555.1"/>
    </source>
</evidence>
<dbReference type="Pfam" id="PF00534">
    <property type="entry name" value="Glycos_transf_1"/>
    <property type="match status" value="1"/>
</dbReference>
<reference evidence="3 4" key="1">
    <citation type="submission" date="2018-07" db="EMBL/GenBank/DDBJ databases">
        <title>Motiliproteus coralliicola sp. nov., a bacterium isolated from Coral.</title>
        <authorList>
            <person name="Wang G."/>
        </authorList>
    </citation>
    <scope>NUCLEOTIDE SEQUENCE [LARGE SCALE GENOMIC DNA]</scope>
    <source>
        <strain evidence="3 4">C34</strain>
    </source>
</reference>
<feature type="domain" description="Glycosyl transferase family 1" evidence="2">
    <location>
        <begin position="229"/>
        <end position="391"/>
    </location>
</feature>
<dbReference type="OrthoDB" id="9802525at2"/>
<organism evidence="3 4">
    <name type="scientific">Motiliproteus coralliicola</name>
    <dbReference type="NCBI Taxonomy" id="2283196"/>
    <lineage>
        <taxon>Bacteria</taxon>
        <taxon>Pseudomonadati</taxon>
        <taxon>Pseudomonadota</taxon>
        <taxon>Gammaproteobacteria</taxon>
        <taxon>Oceanospirillales</taxon>
        <taxon>Oceanospirillaceae</taxon>
        <taxon>Motiliproteus</taxon>
    </lineage>
</organism>